<dbReference type="EMBL" id="BPQB01000094">
    <property type="protein sequence ID" value="GJE98767.1"/>
    <property type="molecule type" value="Genomic_DNA"/>
</dbReference>
<dbReference type="Proteomes" id="UP000703269">
    <property type="component" value="Unassembled WGS sequence"/>
</dbReference>
<proteinExistence type="predicted"/>
<evidence type="ECO:0000313" key="1">
    <source>
        <dbReference type="EMBL" id="GJE98767.1"/>
    </source>
</evidence>
<sequence>MNLMRAPTAPRRLKHHAAHAPSVFDSLTLSQRLEHRDIGWAEAVGFELLVRALLDWDDCPYDFRVQGDNQGVVEGWRNGASRNPQVNRVFRRVFALETSHSRTCHLQYVASGRNPADDPSRGHYPPRSLLLPPVTLPPELLPFLAEADLSVSRSAAAQTRPYPSRSNDSQAFQQRTLTEDYWAAKLAAAAPARD</sequence>
<protein>
    <submittedName>
        <fullName evidence="1">Uncharacterized protein</fullName>
    </submittedName>
</protein>
<name>A0A9P3GNQ0_9APHY</name>
<dbReference type="AlphaFoldDB" id="A0A9P3GNQ0"/>
<dbReference type="OrthoDB" id="3267267at2759"/>
<comment type="caution">
    <text evidence="1">The sequence shown here is derived from an EMBL/GenBank/DDBJ whole genome shotgun (WGS) entry which is preliminary data.</text>
</comment>
<evidence type="ECO:0000313" key="2">
    <source>
        <dbReference type="Proteomes" id="UP000703269"/>
    </source>
</evidence>
<keyword evidence="2" id="KW-1185">Reference proteome</keyword>
<organism evidence="1 2">
    <name type="scientific">Phanerochaete sordida</name>
    <dbReference type="NCBI Taxonomy" id="48140"/>
    <lineage>
        <taxon>Eukaryota</taxon>
        <taxon>Fungi</taxon>
        <taxon>Dikarya</taxon>
        <taxon>Basidiomycota</taxon>
        <taxon>Agaricomycotina</taxon>
        <taxon>Agaricomycetes</taxon>
        <taxon>Polyporales</taxon>
        <taxon>Phanerochaetaceae</taxon>
        <taxon>Phanerochaete</taxon>
    </lineage>
</organism>
<accession>A0A9P3GNQ0</accession>
<reference evidence="1 2" key="1">
    <citation type="submission" date="2021-08" db="EMBL/GenBank/DDBJ databases">
        <title>Draft Genome Sequence of Phanerochaete sordida strain YK-624.</title>
        <authorList>
            <person name="Mori T."/>
            <person name="Dohra H."/>
            <person name="Suzuki T."/>
            <person name="Kawagishi H."/>
            <person name="Hirai H."/>
        </authorList>
    </citation>
    <scope>NUCLEOTIDE SEQUENCE [LARGE SCALE GENOMIC DNA]</scope>
    <source>
        <strain evidence="1 2">YK-624</strain>
    </source>
</reference>
<gene>
    <name evidence="1" type="ORF">PsYK624_150030</name>
</gene>